<evidence type="ECO:0000256" key="14">
    <source>
        <dbReference type="ARBA" id="ARBA00042842"/>
    </source>
</evidence>
<gene>
    <name evidence="17" type="ORF">HME9302_02617</name>
</gene>
<dbReference type="EMBL" id="QBKA01000002">
    <property type="protein sequence ID" value="RDC61395.1"/>
    <property type="molecule type" value="Genomic_DNA"/>
</dbReference>
<evidence type="ECO:0000256" key="12">
    <source>
        <dbReference type="ARBA" id="ARBA00039754"/>
    </source>
</evidence>
<dbReference type="RefSeq" id="WP_230080012.1">
    <property type="nucleotide sequence ID" value="NZ_QBKA01000002.1"/>
</dbReference>
<evidence type="ECO:0000256" key="1">
    <source>
        <dbReference type="ARBA" id="ARBA00004496"/>
    </source>
</evidence>
<organism evidence="17 18">
    <name type="scientific">Alteripontixanthobacter maritimus</name>
    <dbReference type="NCBI Taxonomy" id="2161824"/>
    <lineage>
        <taxon>Bacteria</taxon>
        <taxon>Pseudomonadati</taxon>
        <taxon>Pseudomonadota</taxon>
        <taxon>Alphaproteobacteria</taxon>
        <taxon>Sphingomonadales</taxon>
        <taxon>Erythrobacteraceae</taxon>
        <taxon>Alteripontixanthobacter</taxon>
    </lineage>
</organism>
<comment type="catalytic activity">
    <reaction evidence="15">
        <text>phosphoenolpyruvate + UDP-N-acetyl-alpha-D-glucosamine = UDP-N-acetyl-3-O-(1-carboxyvinyl)-alpha-D-glucosamine + phosphate</text>
        <dbReference type="Rhea" id="RHEA:18681"/>
        <dbReference type="ChEBI" id="CHEBI:43474"/>
        <dbReference type="ChEBI" id="CHEBI:57705"/>
        <dbReference type="ChEBI" id="CHEBI:58702"/>
        <dbReference type="ChEBI" id="CHEBI:68483"/>
        <dbReference type="EC" id="2.5.1.7"/>
    </reaction>
</comment>
<dbReference type="EC" id="2.5.1.7" evidence="11"/>
<dbReference type="GO" id="GO:0008360">
    <property type="term" value="P:regulation of cell shape"/>
    <property type="evidence" value="ECO:0007669"/>
    <property type="project" value="UniProtKB-KW"/>
</dbReference>
<evidence type="ECO:0000256" key="11">
    <source>
        <dbReference type="ARBA" id="ARBA00039108"/>
    </source>
</evidence>
<keyword evidence="4" id="KW-0132">Cell division</keyword>
<evidence type="ECO:0000256" key="13">
    <source>
        <dbReference type="ARBA" id="ARBA00042443"/>
    </source>
</evidence>
<evidence type="ECO:0000256" key="4">
    <source>
        <dbReference type="ARBA" id="ARBA00022618"/>
    </source>
</evidence>
<evidence type="ECO:0000256" key="3">
    <source>
        <dbReference type="ARBA" id="ARBA00022490"/>
    </source>
</evidence>
<evidence type="ECO:0000313" key="17">
    <source>
        <dbReference type="EMBL" id="RDC61395.1"/>
    </source>
</evidence>
<dbReference type="InterPro" id="IPR036968">
    <property type="entry name" value="Enolpyruvate_Tfrase_sf"/>
</dbReference>
<dbReference type="GO" id="GO:0071555">
    <property type="term" value="P:cell wall organization"/>
    <property type="evidence" value="ECO:0007669"/>
    <property type="project" value="UniProtKB-KW"/>
</dbReference>
<evidence type="ECO:0000256" key="15">
    <source>
        <dbReference type="ARBA" id="ARBA00047527"/>
    </source>
</evidence>
<keyword evidence="18" id="KW-1185">Reference proteome</keyword>
<keyword evidence="8" id="KW-0131">Cell cycle</keyword>
<protein>
    <recommendedName>
        <fullName evidence="12">UDP-N-acetylglucosamine 1-carboxyvinyltransferase</fullName>
        <ecNumber evidence="11">2.5.1.7</ecNumber>
    </recommendedName>
    <alternativeName>
        <fullName evidence="13">Enoylpyruvate transferase</fullName>
    </alternativeName>
    <alternativeName>
        <fullName evidence="14">UDP-N-acetylglucosamine enolpyruvyl transferase</fullName>
    </alternativeName>
</protein>
<evidence type="ECO:0000256" key="10">
    <source>
        <dbReference type="ARBA" id="ARBA00038367"/>
    </source>
</evidence>
<dbReference type="PANTHER" id="PTHR43783:SF1">
    <property type="entry name" value="UDP-N-ACETYLGLUCOSAMINE 1-CARBOXYVINYLTRANSFERASE"/>
    <property type="match status" value="1"/>
</dbReference>
<keyword evidence="7" id="KW-0573">Peptidoglycan synthesis</keyword>
<accession>A0A369QCV1</accession>
<evidence type="ECO:0000256" key="8">
    <source>
        <dbReference type="ARBA" id="ARBA00023306"/>
    </source>
</evidence>
<evidence type="ECO:0000256" key="9">
    <source>
        <dbReference type="ARBA" id="ARBA00023316"/>
    </source>
</evidence>
<dbReference type="PANTHER" id="PTHR43783">
    <property type="entry name" value="UDP-N-ACETYLGLUCOSAMINE 1-CARBOXYVINYLTRANSFERASE"/>
    <property type="match status" value="1"/>
</dbReference>
<dbReference type="InterPro" id="IPR050068">
    <property type="entry name" value="MurA_subfamily"/>
</dbReference>
<dbReference type="CDD" id="cd01555">
    <property type="entry name" value="UdpNAET"/>
    <property type="match status" value="1"/>
</dbReference>
<dbReference type="GO" id="GO:0005737">
    <property type="term" value="C:cytoplasm"/>
    <property type="evidence" value="ECO:0007669"/>
    <property type="project" value="UniProtKB-SubCell"/>
</dbReference>
<dbReference type="AlphaFoldDB" id="A0A369QCV1"/>
<evidence type="ECO:0000256" key="7">
    <source>
        <dbReference type="ARBA" id="ARBA00022984"/>
    </source>
</evidence>
<keyword evidence="9" id="KW-0961">Cell wall biogenesis/degradation</keyword>
<dbReference type="InterPro" id="IPR005750">
    <property type="entry name" value="UDP_GlcNAc_COvinyl_MurA"/>
</dbReference>
<dbReference type="Proteomes" id="UP000253727">
    <property type="component" value="Unassembled WGS sequence"/>
</dbReference>
<evidence type="ECO:0000256" key="5">
    <source>
        <dbReference type="ARBA" id="ARBA00022679"/>
    </source>
</evidence>
<keyword evidence="5 17" id="KW-0808">Transferase</keyword>
<comment type="caution">
    <text evidence="17">The sequence shown here is derived from an EMBL/GenBank/DDBJ whole genome shotgun (WGS) entry which is preliminary data.</text>
</comment>
<reference evidence="17 18" key="1">
    <citation type="submission" date="2018-04" db="EMBL/GenBank/DDBJ databases">
        <title>Altererythrobacter sp. HME9302 genome sequencing and assembly.</title>
        <authorList>
            <person name="Kang H."/>
            <person name="Kim H."/>
            <person name="Joh K."/>
        </authorList>
    </citation>
    <scope>NUCLEOTIDE SEQUENCE [LARGE SCALE GENOMIC DNA]</scope>
    <source>
        <strain evidence="17 18">HME9302</strain>
    </source>
</reference>
<keyword evidence="6" id="KW-0133">Cell shape</keyword>
<dbReference type="Pfam" id="PF00275">
    <property type="entry name" value="EPSP_synthase"/>
    <property type="match status" value="1"/>
</dbReference>
<dbReference type="GO" id="GO:0051301">
    <property type="term" value="P:cell division"/>
    <property type="evidence" value="ECO:0007669"/>
    <property type="project" value="UniProtKB-KW"/>
</dbReference>
<dbReference type="NCBIfam" id="NF006873">
    <property type="entry name" value="PRK09369.1"/>
    <property type="match status" value="1"/>
</dbReference>
<dbReference type="GO" id="GO:0008760">
    <property type="term" value="F:UDP-N-acetylglucosamine 1-carboxyvinyltransferase activity"/>
    <property type="evidence" value="ECO:0007669"/>
    <property type="project" value="UniProtKB-EC"/>
</dbReference>
<comment type="pathway">
    <text evidence="2">Cell wall biogenesis; peptidoglycan biosynthesis.</text>
</comment>
<keyword evidence="3" id="KW-0963">Cytoplasm</keyword>
<name>A0A369QCV1_9SPHN</name>
<dbReference type="Gene3D" id="3.65.10.10">
    <property type="entry name" value="Enolpyruvate transferase domain"/>
    <property type="match status" value="2"/>
</dbReference>
<dbReference type="SUPFAM" id="SSF55205">
    <property type="entry name" value="EPT/RTPC-like"/>
    <property type="match status" value="1"/>
</dbReference>
<comment type="subcellular location">
    <subcellularLocation>
        <location evidence="1">Cytoplasm</location>
    </subcellularLocation>
</comment>
<dbReference type="InterPro" id="IPR013792">
    <property type="entry name" value="RNA3'P_cycl/enolpyr_Trfase_a/b"/>
</dbReference>
<sequence>MLEPTDTIAENTARLHVRMDGRPACGRIELAGAKNSALRLLAASLLTSGTIRLSNYPAALLDAQIHVGMLEALGKRTTQAGPDAITIEEGRMPPHRLAWDGRSIRNTLLILGCLLARTGKGRVPLPGGCKLGERRYDIHVQLMRDLGAEVWEDGDDLCARSEGRLKGAEIHLPMRSTGATENAVLCATLAHGVSRIWNPHIRPEILDLIAMLRAMGAKITVMGQEHIEIEGIETLSGCDHRVIPDNMEAITWLSAAVMTGGDIEIAEFPYDDLEVVLAHLTAAGANLFRGEDALIVRGGRPFPIEISTGPHPGINSDVQPILAAWAAAAQGESRIVDLRFPGRYDYAAEMAKMGVNYRIERELLTIHGNAGLLQGTTVCALDLRAGAALSLCGLIAEGTTVIEDAWQIGRGYVDFAAKLRSLGAEVSLEPQGW</sequence>
<evidence type="ECO:0000259" key="16">
    <source>
        <dbReference type="Pfam" id="PF00275"/>
    </source>
</evidence>
<proteinExistence type="inferred from homology"/>
<evidence type="ECO:0000313" key="18">
    <source>
        <dbReference type="Proteomes" id="UP000253727"/>
    </source>
</evidence>
<dbReference type="GO" id="GO:0019277">
    <property type="term" value="P:UDP-N-acetylgalactosamine biosynthetic process"/>
    <property type="evidence" value="ECO:0007669"/>
    <property type="project" value="InterPro"/>
</dbReference>
<dbReference type="GO" id="GO:0009252">
    <property type="term" value="P:peptidoglycan biosynthetic process"/>
    <property type="evidence" value="ECO:0007669"/>
    <property type="project" value="UniProtKB-KW"/>
</dbReference>
<dbReference type="InterPro" id="IPR001986">
    <property type="entry name" value="Enolpyruvate_Tfrase_dom"/>
</dbReference>
<feature type="domain" description="Enolpyruvate transferase" evidence="16">
    <location>
        <begin position="25"/>
        <end position="419"/>
    </location>
</feature>
<evidence type="ECO:0000256" key="2">
    <source>
        <dbReference type="ARBA" id="ARBA00004752"/>
    </source>
</evidence>
<evidence type="ECO:0000256" key="6">
    <source>
        <dbReference type="ARBA" id="ARBA00022960"/>
    </source>
</evidence>
<comment type="similarity">
    <text evidence="10">Belongs to the EPSP synthase family. MurA subfamily.</text>
</comment>